<sequence length="163" mass="18914">MEPEVTVHECNPSQIVNLKNFVFAFLGFAAIIALTIITGKKILLLLLLAPVIYAFWKWVEVTSTKLTLTDQRLIIRSGVFTKITNETELYRVRDTSIEEPFFYRLFGVGNVIIYSTDEAEGKLHFNAYNKPHWIKDQVRNNAEVCRQRKRWGTDNVLIHDLNQ</sequence>
<dbReference type="KEGG" id="fgg:FSB75_01135"/>
<dbReference type="InterPro" id="IPR005182">
    <property type="entry name" value="YdbS-like_PH"/>
</dbReference>
<keyword evidence="1" id="KW-0812">Transmembrane</keyword>
<organism evidence="3 4">
    <name type="scientific">Flavisolibacter ginsenosidimutans</name>
    <dbReference type="NCBI Taxonomy" id="661481"/>
    <lineage>
        <taxon>Bacteria</taxon>
        <taxon>Pseudomonadati</taxon>
        <taxon>Bacteroidota</taxon>
        <taxon>Chitinophagia</taxon>
        <taxon>Chitinophagales</taxon>
        <taxon>Chitinophagaceae</taxon>
        <taxon>Flavisolibacter</taxon>
    </lineage>
</organism>
<keyword evidence="1" id="KW-1133">Transmembrane helix</keyword>
<name>A0A5B8UD18_9BACT</name>
<feature type="transmembrane region" description="Helical" evidence="1">
    <location>
        <begin position="42"/>
        <end position="59"/>
    </location>
</feature>
<protein>
    <submittedName>
        <fullName evidence="3">PH domain-containing protein</fullName>
    </submittedName>
</protein>
<dbReference type="EMBL" id="CP042433">
    <property type="protein sequence ID" value="QEC54561.1"/>
    <property type="molecule type" value="Genomic_DNA"/>
</dbReference>
<evidence type="ECO:0000259" key="2">
    <source>
        <dbReference type="Pfam" id="PF03703"/>
    </source>
</evidence>
<keyword evidence="4" id="KW-1185">Reference proteome</keyword>
<dbReference type="Proteomes" id="UP000321204">
    <property type="component" value="Chromosome"/>
</dbReference>
<dbReference type="PANTHER" id="PTHR37938:SF1">
    <property type="entry name" value="BLL0215 PROTEIN"/>
    <property type="match status" value="1"/>
</dbReference>
<feature type="transmembrane region" description="Helical" evidence="1">
    <location>
        <begin position="20"/>
        <end position="37"/>
    </location>
</feature>
<gene>
    <name evidence="3" type="ORF">FSB75_01135</name>
</gene>
<dbReference type="Pfam" id="PF03703">
    <property type="entry name" value="bPH_2"/>
    <property type="match status" value="1"/>
</dbReference>
<dbReference type="OrthoDB" id="9790842at2"/>
<accession>A0A5B8UD18</accession>
<evidence type="ECO:0000256" key="1">
    <source>
        <dbReference type="SAM" id="Phobius"/>
    </source>
</evidence>
<dbReference type="RefSeq" id="WP_146781607.1">
    <property type="nucleotide sequence ID" value="NZ_BAABIO010000006.1"/>
</dbReference>
<dbReference type="AlphaFoldDB" id="A0A5B8UD18"/>
<dbReference type="PANTHER" id="PTHR37938">
    <property type="entry name" value="BLL0215 PROTEIN"/>
    <property type="match status" value="1"/>
</dbReference>
<proteinExistence type="predicted"/>
<reference evidence="3 4" key="1">
    <citation type="journal article" date="2015" name="Int. J. Syst. Evol. Microbiol.">
        <title>Flavisolibacter ginsenosidimutans sp. nov., with ginsenoside-converting activity isolated from soil used for cultivating ginseng.</title>
        <authorList>
            <person name="Zhao Y."/>
            <person name="Liu Q."/>
            <person name="Kang M.S."/>
            <person name="Jin F."/>
            <person name="Yu H."/>
            <person name="Im W.T."/>
        </authorList>
    </citation>
    <scope>NUCLEOTIDE SEQUENCE [LARGE SCALE GENOMIC DNA]</scope>
    <source>
        <strain evidence="3 4">Gsoil 636</strain>
    </source>
</reference>
<evidence type="ECO:0000313" key="3">
    <source>
        <dbReference type="EMBL" id="QEC54561.1"/>
    </source>
</evidence>
<evidence type="ECO:0000313" key="4">
    <source>
        <dbReference type="Proteomes" id="UP000321204"/>
    </source>
</evidence>
<feature type="domain" description="YdbS-like PH" evidence="2">
    <location>
        <begin position="63"/>
        <end position="127"/>
    </location>
</feature>
<keyword evidence="1" id="KW-0472">Membrane</keyword>